<keyword evidence="1" id="KW-0963">Cytoplasm</keyword>
<reference evidence="10 11" key="1">
    <citation type="journal article" date="2020" name="Nature">
        <title>Six reference-quality genomes reveal evolution of bat adaptations.</title>
        <authorList>
            <person name="Jebb D."/>
            <person name="Huang Z."/>
            <person name="Pippel M."/>
            <person name="Hughes G.M."/>
            <person name="Lavrichenko K."/>
            <person name="Devanna P."/>
            <person name="Winkler S."/>
            <person name="Jermiin L.S."/>
            <person name="Skirmuntt E.C."/>
            <person name="Katzourakis A."/>
            <person name="Burkitt-Gray L."/>
            <person name="Ray D.A."/>
            <person name="Sullivan K.A.M."/>
            <person name="Roscito J.G."/>
            <person name="Kirilenko B.M."/>
            <person name="Davalos L.M."/>
            <person name="Corthals A.P."/>
            <person name="Power M.L."/>
            <person name="Jones G."/>
            <person name="Ransome R.D."/>
            <person name="Dechmann D.K.N."/>
            <person name="Locatelli A.G."/>
            <person name="Puechmaille S.J."/>
            <person name="Fedrigo O."/>
            <person name="Jarvis E.D."/>
            <person name="Hiller M."/>
            <person name="Vernes S.C."/>
            <person name="Myers E.W."/>
            <person name="Teeling E.C."/>
        </authorList>
    </citation>
    <scope>NUCLEOTIDE SEQUENCE [LARGE SCALE GENOMIC DNA]</scope>
    <source>
        <strain evidence="10">MRouAeg1</strain>
        <tissue evidence="10">Muscle</tissue>
    </source>
</reference>
<dbReference type="InterPro" id="IPR000873">
    <property type="entry name" value="AMP-dep_synth/lig_dom"/>
</dbReference>
<evidence type="ECO:0000256" key="3">
    <source>
        <dbReference type="ARBA" id="ARBA00022741"/>
    </source>
</evidence>
<evidence type="ECO:0000313" key="11">
    <source>
        <dbReference type="Proteomes" id="UP000593571"/>
    </source>
</evidence>
<sequence>MTSNKLPRPWKERAHQPEKKAGGHRYWTTKRDGEVRLRQDDSFPYETPLTVHDMVMGTATKYANYIALGSKHRHGWHLLTYIELYEECRRAAKAFLQIRGCLKHLKAIVQYKEKIQSQLRNLYSWRAFLELGDSIPDDVLNQVIDSQKPNQCCALIYRLVATGPPKAIMLSHDNITWTTWATAQSLPYKHPPEGQEVLVSYLPLSYMAAQIFDMWVTISVAGALYFAQPGALKVSGAPRLPGWAAGAWRVADEGPGP</sequence>
<keyword evidence="4" id="KW-0276">Fatty acid metabolism</keyword>
<proteinExistence type="predicted"/>
<dbReference type="AlphaFoldDB" id="A0A7J8BSY0"/>
<dbReference type="GO" id="GO:0004467">
    <property type="term" value="F:long-chain fatty acid-CoA ligase activity"/>
    <property type="evidence" value="ECO:0007669"/>
    <property type="project" value="UniProtKB-EC"/>
</dbReference>
<accession>A0A7J8BSY0</accession>
<comment type="caution">
    <text evidence="10">The sequence shown here is derived from an EMBL/GenBank/DDBJ whole genome shotgun (WGS) entry which is preliminary data.</text>
</comment>
<dbReference type="GO" id="GO:0005524">
    <property type="term" value="F:ATP binding"/>
    <property type="evidence" value="ECO:0007669"/>
    <property type="project" value="UniProtKB-KW"/>
</dbReference>
<dbReference type="GO" id="GO:0016020">
    <property type="term" value="C:membrane"/>
    <property type="evidence" value="ECO:0007669"/>
    <property type="project" value="TreeGrafter"/>
</dbReference>
<evidence type="ECO:0000256" key="8">
    <source>
        <dbReference type="SAM" id="MobiDB-lite"/>
    </source>
</evidence>
<evidence type="ECO:0000313" key="10">
    <source>
        <dbReference type="EMBL" id="KAF6401561.1"/>
    </source>
</evidence>
<feature type="compositionally biased region" description="Basic and acidic residues" evidence="8">
    <location>
        <begin position="9"/>
        <end position="21"/>
    </location>
</feature>
<dbReference type="GO" id="GO:0005783">
    <property type="term" value="C:endoplasmic reticulum"/>
    <property type="evidence" value="ECO:0007669"/>
    <property type="project" value="TreeGrafter"/>
</dbReference>
<keyword evidence="3" id="KW-0547">Nucleotide-binding</keyword>
<gene>
    <name evidence="10" type="ORF">HJG63_009621</name>
</gene>
<dbReference type="PANTHER" id="PTHR43272">
    <property type="entry name" value="LONG-CHAIN-FATTY-ACID--COA LIGASE"/>
    <property type="match status" value="1"/>
</dbReference>
<protein>
    <recommendedName>
        <fullName evidence="7">long-chain-fatty-acid--CoA ligase</fullName>
        <ecNumber evidence="7">6.2.1.3</ecNumber>
    </recommendedName>
</protein>
<dbReference type="EC" id="6.2.1.3" evidence="7"/>
<dbReference type="Proteomes" id="UP000593571">
    <property type="component" value="Unassembled WGS sequence"/>
</dbReference>
<feature type="region of interest" description="Disordered" evidence="8">
    <location>
        <begin position="1"/>
        <end position="25"/>
    </location>
</feature>
<comment type="catalytic activity">
    <reaction evidence="6">
        <text>a long-chain fatty acid + ATP + CoA = a long-chain fatty acyl-CoA + AMP + diphosphate</text>
        <dbReference type="Rhea" id="RHEA:15421"/>
        <dbReference type="ChEBI" id="CHEBI:30616"/>
        <dbReference type="ChEBI" id="CHEBI:33019"/>
        <dbReference type="ChEBI" id="CHEBI:57287"/>
        <dbReference type="ChEBI" id="CHEBI:57560"/>
        <dbReference type="ChEBI" id="CHEBI:83139"/>
        <dbReference type="ChEBI" id="CHEBI:456215"/>
        <dbReference type="EC" id="6.2.1.3"/>
    </reaction>
    <physiologicalReaction direction="left-to-right" evidence="6">
        <dbReference type="Rhea" id="RHEA:15422"/>
    </physiologicalReaction>
</comment>
<dbReference type="Pfam" id="PF00501">
    <property type="entry name" value="AMP-binding"/>
    <property type="match status" value="1"/>
</dbReference>
<feature type="domain" description="AMP-dependent synthetase/ligase" evidence="9">
    <location>
        <begin position="141"/>
        <end position="231"/>
    </location>
</feature>
<evidence type="ECO:0000256" key="6">
    <source>
        <dbReference type="ARBA" id="ARBA00024484"/>
    </source>
</evidence>
<dbReference type="Gene3D" id="3.40.50.12780">
    <property type="entry name" value="N-terminal domain of ligase-like"/>
    <property type="match status" value="1"/>
</dbReference>
<keyword evidence="11" id="KW-1185">Reference proteome</keyword>
<evidence type="ECO:0000256" key="1">
    <source>
        <dbReference type="ARBA" id="ARBA00022490"/>
    </source>
</evidence>
<evidence type="ECO:0000256" key="2">
    <source>
        <dbReference type="ARBA" id="ARBA00022598"/>
    </source>
</evidence>
<dbReference type="InterPro" id="IPR042099">
    <property type="entry name" value="ANL_N_sf"/>
</dbReference>
<evidence type="ECO:0000256" key="5">
    <source>
        <dbReference type="ARBA" id="ARBA00022840"/>
    </source>
</evidence>
<evidence type="ECO:0000259" key="9">
    <source>
        <dbReference type="Pfam" id="PF00501"/>
    </source>
</evidence>
<keyword evidence="2" id="KW-0436">Ligase</keyword>
<keyword evidence="4" id="KW-0443">Lipid metabolism</keyword>
<dbReference type="EMBL" id="JACASE010000016">
    <property type="protein sequence ID" value="KAF6401561.1"/>
    <property type="molecule type" value="Genomic_DNA"/>
</dbReference>
<organism evidence="10 11">
    <name type="scientific">Rousettus aegyptiacus</name>
    <name type="common">Egyptian fruit bat</name>
    <name type="synonym">Pteropus aegyptiacus</name>
    <dbReference type="NCBI Taxonomy" id="9407"/>
    <lineage>
        <taxon>Eukaryota</taxon>
        <taxon>Metazoa</taxon>
        <taxon>Chordata</taxon>
        <taxon>Craniata</taxon>
        <taxon>Vertebrata</taxon>
        <taxon>Euteleostomi</taxon>
        <taxon>Mammalia</taxon>
        <taxon>Eutheria</taxon>
        <taxon>Laurasiatheria</taxon>
        <taxon>Chiroptera</taxon>
        <taxon>Yinpterochiroptera</taxon>
        <taxon>Pteropodoidea</taxon>
        <taxon>Pteropodidae</taxon>
        <taxon>Rousettinae</taxon>
        <taxon>Rousettus</taxon>
    </lineage>
</organism>
<evidence type="ECO:0000256" key="7">
    <source>
        <dbReference type="ARBA" id="ARBA00026121"/>
    </source>
</evidence>
<keyword evidence="5" id="KW-0067">ATP-binding</keyword>
<evidence type="ECO:0000256" key="4">
    <source>
        <dbReference type="ARBA" id="ARBA00022832"/>
    </source>
</evidence>
<name>A0A7J8BSY0_ROUAE</name>
<dbReference type="SUPFAM" id="SSF56801">
    <property type="entry name" value="Acetyl-CoA synthetase-like"/>
    <property type="match status" value="1"/>
</dbReference>
<dbReference type="PANTHER" id="PTHR43272:SF101">
    <property type="entry name" value="ACYL-COA SYNTHETASE BUBBLEGUM FAMILY MEMBER 2-RELATED"/>
    <property type="match status" value="1"/>
</dbReference>